<dbReference type="Pfam" id="PF09339">
    <property type="entry name" value="HTH_IclR"/>
    <property type="match status" value="1"/>
</dbReference>
<dbReference type="InterPro" id="IPR011008">
    <property type="entry name" value="Dimeric_a/b-barrel"/>
</dbReference>
<dbReference type="EMBL" id="JBHTBH010000014">
    <property type="protein sequence ID" value="MFC7330912.1"/>
    <property type="molecule type" value="Genomic_DNA"/>
</dbReference>
<name>A0ABW2KM41_9ACTN</name>
<evidence type="ECO:0000259" key="4">
    <source>
        <dbReference type="Pfam" id="PF01037"/>
    </source>
</evidence>
<feature type="domain" description="Transcription regulator AsnC/Lrp ligand binding" evidence="4">
    <location>
        <begin position="72"/>
        <end position="142"/>
    </location>
</feature>
<accession>A0ABW2KM41</accession>
<dbReference type="Gene3D" id="3.30.70.920">
    <property type="match status" value="2"/>
</dbReference>
<keyword evidence="8" id="KW-1185">Reference proteome</keyword>
<feature type="domain" description="HTH iclR-type" evidence="5">
    <location>
        <begin position="188"/>
        <end position="225"/>
    </location>
</feature>
<dbReference type="InterPro" id="IPR000485">
    <property type="entry name" value="AsnC-type_HTH_dom"/>
</dbReference>
<evidence type="ECO:0000259" key="6">
    <source>
        <dbReference type="Pfam" id="PF13404"/>
    </source>
</evidence>
<proteinExistence type="predicted"/>
<keyword evidence="1" id="KW-0805">Transcription regulation</keyword>
<feature type="domain" description="HTH asnC-type" evidence="6">
    <location>
        <begin position="7"/>
        <end position="47"/>
    </location>
</feature>
<evidence type="ECO:0000259" key="5">
    <source>
        <dbReference type="Pfam" id="PF09339"/>
    </source>
</evidence>
<dbReference type="SMART" id="SM00344">
    <property type="entry name" value="HTH_ASNC"/>
    <property type="match status" value="2"/>
</dbReference>
<dbReference type="InterPro" id="IPR036390">
    <property type="entry name" value="WH_DNA-bd_sf"/>
</dbReference>
<comment type="caution">
    <text evidence="7">The sequence shown here is derived from an EMBL/GenBank/DDBJ whole genome shotgun (WGS) entry which is preliminary data.</text>
</comment>
<dbReference type="InterPro" id="IPR019888">
    <property type="entry name" value="Tscrpt_reg_AsnC-like"/>
</dbReference>
<keyword evidence="2" id="KW-0238">DNA-binding</keyword>
<dbReference type="InterPro" id="IPR019887">
    <property type="entry name" value="Tscrpt_reg_AsnC/Lrp_C"/>
</dbReference>
<sequence>MPDNPNLDDLDLDLIAALQHAPRAPVNVLADVLGSSPSTVKRRMHRLTTRRLIRVIGQLAWSAYSDAHPRHVWISTAPGQLQAVAHRLAANPEIPFVAMTSGRADVYCVAHPASRERVRDLLTHEIQSVPGVVASQSDLVLRAITQADGWRLDRLTADQVAALALKAEPGGEQPVEPLSDQERRTAHLLHADARLSSSDVARELAVSQSTAYRLIQSLLERRVVRPRVEVEPALLGMRLEAILSVTAEAGSIAEVGAALARHPSARYVSVVAGTSSVIHHGAFRDEERLADFLSTDLAGISGVTAVQVSVFLDVLRRYWISRTGVRLGASRPLLSGP</sequence>
<gene>
    <name evidence="7" type="ORF">ACFQRF_24560</name>
</gene>
<keyword evidence="3" id="KW-0804">Transcription</keyword>
<dbReference type="SUPFAM" id="SSF54909">
    <property type="entry name" value="Dimeric alpha+beta barrel"/>
    <property type="match status" value="2"/>
</dbReference>
<evidence type="ECO:0000256" key="1">
    <source>
        <dbReference type="ARBA" id="ARBA00023015"/>
    </source>
</evidence>
<evidence type="ECO:0000256" key="2">
    <source>
        <dbReference type="ARBA" id="ARBA00023125"/>
    </source>
</evidence>
<dbReference type="InterPro" id="IPR036388">
    <property type="entry name" value="WH-like_DNA-bd_sf"/>
</dbReference>
<dbReference type="RefSeq" id="WP_379873550.1">
    <property type="nucleotide sequence ID" value="NZ_JBHTBH010000014.1"/>
</dbReference>
<feature type="domain" description="Transcription regulator AsnC/Lrp ligand binding" evidence="4">
    <location>
        <begin position="245"/>
        <end position="312"/>
    </location>
</feature>
<organism evidence="7 8">
    <name type="scientific">Marinactinospora rubrisoli</name>
    <dbReference type="NCBI Taxonomy" id="2715399"/>
    <lineage>
        <taxon>Bacteria</taxon>
        <taxon>Bacillati</taxon>
        <taxon>Actinomycetota</taxon>
        <taxon>Actinomycetes</taxon>
        <taxon>Streptosporangiales</taxon>
        <taxon>Nocardiopsidaceae</taxon>
        <taxon>Marinactinospora</taxon>
    </lineage>
</organism>
<dbReference type="Proteomes" id="UP001596540">
    <property type="component" value="Unassembled WGS sequence"/>
</dbReference>
<dbReference type="Gene3D" id="1.10.10.10">
    <property type="entry name" value="Winged helix-like DNA-binding domain superfamily/Winged helix DNA-binding domain"/>
    <property type="match status" value="2"/>
</dbReference>
<reference evidence="8" key="1">
    <citation type="journal article" date="2019" name="Int. J. Syst. Evol. Microbiol.">
        <title>The Global Catalogue of Microorganisms (GCM) 10K type strain sequencing project: providing services to taxonomists for standard genome sequencing and annotation.</title>
        <authorList>
            <consortium name="The Broad Institute Genomics Platform"/>
            <consortium name="The Broad Institute Genome Sequencing Center for Infectious Disease"/>
            <person name="Wu L."/>
            <person name="Ma J."/>
        </authorList>
    </citation>
    <scope>NUCLEOTIDE SEQUENCE [LARGE SCALE GENOMIC DNA]</scope>
    <source>
        <strain evidence="8">CGMCC 4.7382</strain>
    </source>
</reference>
<evidence type="ECO:0000313" key="7">
    <source>
        <dbReference type="EMBL" id="MFC7330912.1"/>
    </source>
</evidence>
<dbReference type="Pfam" id="PF13404">
    <property type="entry name" value="HTH_AsnC-type"/>
    <property type="match status" value="1"/>
</dbReference>
<dbReference type="Pfam" id="PF01037">
    <property type="entry name" value="AsnC_trans_reg"/>
    <property type="match status" value="2"/>
</dbReference>
<dbReference type="PANTHER" id="PTHR30154">
    <property type="entry name" value="LEUCINE-RESPONSIVE REGULATORY PROTEIN"/>
    <property type="match status" value="1"/>
</dbReference>
<protein>
    <submittedName>
        <fullName evidence="7">Lrp/AsnC family transcriptional regulator</fullName>
    </submittedName>
</protein>
<dbReference type="SUPFAM" id="SSF46785">
    <property type="entry name" value="Winged helix' DNA-binding domain"/>
    <property type="match status" value="1"/>
</dbReference>
<dbReference type="PANTHER" id="PTHR30154:SF34">
    <property type="entry name" value="TRANSCRIPTIONAL REGULATOR AZLB"/>
    <property type="match status" value="1"/>
</dbReference>
<dbReference type="InterPro" id="IPR005471">
    <property type="entry name" value="Tscrpt_reg_IclR_N"/>
</dbReference>
<evidence type="ECO:0000256" key="3">
    <source>
        <dbReference type="ARBA" id="ARBA00023163"/>
    </source>
</evidence>
<evidence type="ECO:0000313" key="8">
    <source>
        <dbReference type="Proteomes" id="UP001596540"/>
    </source>
</evidence>